<keyword evidence="4" id="KW-0963">Cytoplasm</keyword>
<comment type="subcellular location">
    <subcellularLocation>
        <location evidence="1">Cytoplasm</location>
    </subcellularLocation>
</comment>
<sequence>MQAVILCAAVCTLIPCFLAEHINQDQPQEDHEHSLSTEHRPHKQRYGQVYSRTKHTHRGMVQALCKHGHIYSESVRNAMLRVDRANFFMKPVSDPYKIKSRQIGYGADISSAHIHAQMLELLKDKVKPGARILDIGSGSGYLTACLAYLAGPQGKVFGVEHVMELAEGSIKNIDKGNSELLDQGRVQFVVWNGKHGYEREAPYDIIHVSPSYYTIPQKLLDQLVPGGRMIMPVGEPFKGQNLTMIDKLADGYTIVTTVVRKVRTNPLYRDRFQQKKYYNELRRKAQERYNNSLLFNFTQNPQGGFRNRVTYVFKTEAEEEQKQQHHNEEEEHFDHSMSREMEMDNQQAKRNQNQDPARHADKEGEHQQQATTAAHFADSTAHPSVSNDLHTGMIASSLTFPIFITTPTSSSISSTALSERSSTSISSSTFSDSSTVTSTTSSIDKTSSTSSIDRTSIFITISQEGSSTSIDSSSTPYPLSSFKCKCNKTYKSESWYTKHIATCKEYLT</sequence>
<dbReference type="GO" id="GO:0032259">
    <property type="term" value="P:methylation"/>
    <property type="evidence" value="ECO:0007669"/>
    <property type="project" value="UniProtKB-KW"/>
</dbReference>
<dbReference type="NCBIfam" id="TIGR00080">
    <property type="entry name" value="pimt"/>
    <property type="match status" value="1"/>
</dbReference>
<keyword evidence="6 10" id="KW-0808">Transferase</keyword>
<dbReference type="AlphaFoldDB" id="A0A8D8LQ87"/>
<dbReference type="EMBL" id="HBUF01015112">
    <property type="protein sequence ID" value="CAG6609567.1"/>
    <property type="molecule type" value="Transcribed_RNA"/>
</dbReference>
<dbReference type="Gene3D" id="3.40.50.150">
    <property type="entry name" value="Vaccinia Virus protein VP39"/>
    <property type="match status" value="1"/>
</dbReference>
<evidence type="ECO:0000256" key="2">
    <source>
        <dbReference type="ARBA" id="ARBA00005369"/>
    </source>
</evidence>
<keyword evidence="9" id="KW-0732">Signal</keyword>
<dbReference type="EC" id="2.1.1.77" evidence="3"/>
<comment type="similarity">
    <text evidence="2">Belongs to the methyltransferase superfamily. L-isoaspartyl/D-aspartyl protein methyltransferase family.</text>
</comment>
<evidence type="ECO:0000256" key="8">
    <source>
        <dbReference type="SAM" id="MobiDB-lite"/>
    </source>
</evidence>
<evidence type="ECO:0000256" key="6">
    <source>
        <dbReference type="ARBA" id="ARBA00022679"/>
    </source>
</evidence>
<feature type="compositionally biased region" description="Basic and acidic residues" evidence="8">
    <location>
        <begin position="356"/>
        <end position="366"/>
    </location>
</feature>
<name>A0A8D8LQ87_9HEMI</name>
<dbReference type="PANTHER" id="PTHR11579">
    <property type="entry name" value="PROTEIN-L-ISOASPARTATE O-METHYLTRANSFERASE"/>
    <property type="match status" value="1"/>
</dbReference>
<evidence type="ECO:0000256" key="1">
    <source>
        <dbReference type="ARBA" id="ARBA00004496"/>
    </source>
</evidence>
<feature type="region of interest" description="Disordered" evidence="8">
    <location>
        <begin position="27"/>
        <end position="46"/>
    </location>
</feature>
<proteinExistence type="inferred from homology"/>
<dbReference type="InterPro" id="IPR029063">
    <property type="entry name" value="SAM-dependent_MTases_sf"/>
</dbReference>
<dbReference type="InterPro" id="IPR000682">
    <property type="entry name" value="PCMT"/>
</dbReference>
<feature type="chain" id="PRO_5036261383" description="protein-L-isoaspartate(D-aspartate) O-methyltransferase" evidence="9">
    <location>
        <begin position="20"/>
        <end position="508"/>
    </location>
</feature>
<protein>
    <recommendedName>
        <fullName evidence="3">protein-L-isoaspartate(D-aspartate) O-methyltransferase</fullName>
        <ecNumber evidence="3">2.1.1.77</ecNumber>
    </recommendedName>
</protein>
<accession>A0A8D8LQ87</accession>
<evidence type="ECO:0000256" key="3">
    <source>
        <dbReference type="ARBA" id="ARBA00011890"/>
    </source>
</evidence>
<evidence type="ECO:0000256" key="4">
    <source>
        <dbReference type="ARBA" id="ARBA00022490"/>
    </source>
</evidence>
<feature type="region of interest" description="Disordered" evidence="8">
    <location>
        <begin position="317"/>
        <end position="384"/>
    </location>
</feature>
<evidence type="ECO:0000256" key="9">
    <source>
        <dbReference type="SAM" id="SignalP"/>
    </source>
</evidence>
<dbReference type="GO" id="GO:0004719">
    <property type="term" value="F:protein-L-isoaspartate (D-aspartate) O-methyltransferase activity"/>
    <property type="evidence" value="ECO:0007669"/>
    <property type="project" value="UniProtKB-EC"/>
</dbReference>
<dbReference type="SUPFAM" id="SSF53335">
    <property type="entry name" value="S-adenosyl-L-methionine-dependent methyltransferases"/>
    <property type="match status" value="1"/>
</dbReference>
<dbReference type="PANTHER" id="PTHR11579:SF0">
    <property type="entry name" value="PROTEIN-L-ISOASPARTATE(D-ASPARTATE) O-METHYLTRANSFERASE"/>
    <property type="match status" value="1"/>
</dbReference>
<feature type="compositionally biased region" description="Basic and acidic residues" evidence="8">
    <location>
        <begin position="28"/>
        <end position="39"/>
    </location>
</feature>
<feature type="compositionally biased region" description="Polar residues" evidence="8">
    <location>
        <begin position="344"/>
        <end position="355"/>
    </location>
</feature>
<evidence type="ECO:0000256" key="5">
    <source>
        <dbReference type="ARBA" id="ARBA00022603"/>
    </source>
</evidence>
<keyword evidence="5 10" id="KW-0489">Methyltransferase</keyword>
<evidence type="ECO:0000313" key="10">
    <source>
        <dbReference type="EMBL" id="CAG6609567.1"/>
    </source>
</evidence>
<feature type="compositionally biased region" description="Basic and acidic residues" evidence="8">
    <location>
        <begin position="320"/>
        <end position="342"/>
    </location>
</feature>
<feature type="region of interest" description="Disordered" evidence="8">
    <location>
        <begin position="409"/>
        <end position="448"/>
    </location>
</feature>
<dbReference type="GO" id="GO:0005737">
    <property type="term" value="C:cytoplasm"/>
    <property type="evidence" value="ECO:0007669"/>
    <property type="project" value="UniProtKB-SubCell"/>
</dbReference>
<dbReference type="EMBL" id="HBUF01280913">
    <property type="protein sequence ID" value="CAG6687311.1"/>
    <property type="molecule type" value="Transcribed_RNA"/>
</dbReference>
<evidence type="ECO:0000256" key="7">
    <source>
        <dbReference type="ARBA" id="ARBA00022691"/>
    </source>
</evidence>
<feature type="signal peptide" evidence="9">
    <location>
        <begin position="1"/>
        <end position="19"/>
    </location>
</feature>
<dbReference type="CDD" id="cd02440">
    <property type="entry name" value="AdoMet_MTases"/>
    <property type="match status" value="1"/>
</dbReference>
<organism evidence="10">
    <name type="scientific">Cacopsylla melanoneura</name>
    <dbReference type="NCBI Taxonomy" id="428564"/>
    <lineage>
        <taxon>Eukaryota</taxon>
        <taxon>Metazoa</taxon>
        <taxon>Ecdysozoa</taxon>
        <taxon>Arthropoda</taxon>
        <taxon>Hexapoda</taxon>
        <taxon>Insecta</taxon>
        <taxon>Pterygota</taxon>
        <taxon>Neoptera</taxon>
        <taxon>Paraneoptera</taxon>
        <taxon>Hemiptera</taxon>
        <taxon>Sternorrhyncha</taxon>
        <taxon>Psylloidea</taxon>
        <taxon>Psyllidae</taxon>
        <taxon>Psyllinae</taxon>
        <taxon>Cacopsylla</taxon>
    </lineage>
</organism>
<reference evidence="10" key="1">
    <citation type="submission" date="2021-05" db="EMBL/GenBank/DDBJ databases">
        <authorList>
            <person name="Alioto T."/>
            <person name="Alioto T."/>
            <person name="Gomez Garrido J."/>
        </authorList>
    </citation>
    <scope>NUCLEOTIDE SEQUENCE</scope>
</reference>
<dbReference type="Pfam" id="PF01135">
    <property type="entry name" value="PCMT"/>
    <property type="match status" value="1"/>
</dbReference>
<keyword evidence="7" id="KW-0949">S-adenosyl-L-methionine</keyword>